<reference evidence="8 10" key="2">
    <citation type="journal article" date="2013" name="Nature">
        <title>Insights into bilaterian evolution from three spiralian genomes.</title>
        <authorList>
            <person name="Simakov O."/>
            <person name="Marletaz F."/>
            <person name="Cho S.J."/>
            <person name="Edsinger-Gonzales E."/>
            <person name="Havlak P."/>
            <person name="Hellsten U."/>
            <person name="Kuo D.H."/>
            <person name="Larsson T."/>
            <person name="Lv J."/>
            <person name="Arendt D."/>
            <person name="Savage R."/>
            <person name="Osoegawa K."/>
            <person name="de Jong P."/>
            <person name="Grimwood J."/>
            <person name="Chapman J.A."/>
            <person name="Shapiro H."/>
            <person name="Aerts A."/>
            <person name="Otillar R.P."/>
            <person name="Terry A.Y."/>
            <person name="Boore J.L."/>
            <person name="Grigoriev I.V."/>
            <person name="Lindberg D.R."/>
            <person name="Seaver E.C."/>
            <person name="Weisblat D.A."/>
            <person name="Putnam N.H."/>
            <person name="Rokhsar D.S."/>
        </authorList>
    </citation>
    <scope>NUCLEOTIDE SEQUENCE</scope>
    <source>
        <strain evidence="8 10">I ESC-2004</strain>
    </source>
</reference>
<keyword evidence="4 7" id="KW-1133">Transmembrane helix</keyword>
<evidence type="ECO:0000256" key="5">
    <source>
        <dbReference type="ARBA" id="ARBA00023136"/>
    </source>
</evidence>
<dbReference type="OMA" id="HLQQSFI"/>
<dbReference type="InterPro" id="IPR008521">
    <property type="entry name" value="Mg_trans_NIPA"/>
</dbReference>
<evidence type="ECO:0000313" key="8">
    <source>
        <dbReference type="EMBL" id="ELT93209.1"/>
    </source>
</evidence>
<evidence type="ECO:0000256" key="7">
    <source>
        <dbReference type="SAM" id="Phobius"/>
    </source>
</evidence>
<feature type="transmembrane region" description="Helical" evidence="7">
    <location>
        <begin position="257"/>
        <end position="278"/>
    </location>
</feature>
<dbReference type="EMBL" id="AMQN01012910">
    <property type="status" value="NOT_ANNOTATED_CDS"/>
    <property type="molecule type" value="Genomic_DNA"/>
</dbReference>
<dbReference type="EnsemblMetazoa" id="CapteT228824">
    <property type="protein sequence ID" value="CapteP228824"/>
    <property type="gene ID" value="CapteG228824"/>
</dbReference>
<reference evidence="9" key="3">
    <citation type="submission" date="2015-06" db="UniProtKB">
        <authorList>
            <consortium name="EnsemblMetazoa"/>
        </authorList>
    </citation>
    <scope>IDENTIFICATION</scope>
</reference>
<dbReference type="InterPro" id="IPR037185">
    <property type="entry name" value="EmrE-like"/>
</dbReference>
<protein>
    <recommendedName>
        <fullName evidence="11">NIPA-like protein 2</fullName>
    </recommendedName>
</protein>
<proteinExistence type="inferred from homology"/>
<keyword evidence="3 7" id="KW-0812">Transmembrane</keyword>
<keyword evidence="5 7" id="KW-0472">Membrane</keyword>
<dbReference type="EMBL" id="KB309839">
    <property type="protein sequence ID" value="ELT93209.1"/>
    <property type="molecule type" value="Genomic_DNA"/>
</dbReference>
<feature type="transmembrane region" description="Helical" evidence="7">
    <location>
        <begin position="68"/>
        <end position="90"/>
    </location>
</feature>
<comment type="subcellular location">
    <subcellularLocation>
        <location evidence="1">Membrane</location>
        <topology evidence="1">Multi-pass membrane protein</topology>
    </subcellularLocation>
</comment>
<name>R7THL2_CAPTE</name>
<evidence type="ECO:0000313" key="10">
    <source>
        <dbReference type="Proteomes" id="UP000014760"/>
    </source>
</evidence>
<evidence type="ECO:0000256" key="1">
    <source>
        <dbReference type="ARBA" id="ARBA00004141"/>
    </source>
</evidence>
<feature type="transmembrane region" description="Helical" evidence="7">
    <location>
        <begin position="162"/>
        <end position="183"/>
    </location>
</feature>
<keyword evidence="10" id="KW-1185">Reference proteome</keyword>
<gene>
    <name evidence="8" type="ORF">CAPTEDRAFT_228824</name>
</gene>
<organism evidence="8">
    <name type="scientific">Capitella teleta</name>
    <name type="common">Polychaete worm</name>
    <dbReference type="NCBI Taxonomy" id="283909"/>
    <lineage>
        <taxon>Eukaryota</taxon>
        <taxon>Metazoa</taxon>
        <taxon>Spiralia</taxon>
        <taxon>Lophotrochozoa</taxon>
        <taxon>Annelida</taxon>
        <taxon>Polychaeta</taxon>
        <taxon>Sedentaria</taxon>
        <taxon>Scolecida</taxon>
        <taxon>Capitellidae</taxon>
        <taxon>Capitella</taxon>
    </lineage>
</organism>
<feature type="transmembrane region" description="Helical" evidence="7">
    <location>
        <begin position="124"/>
        <end position="142"/>
    </location>
</feature>
<evidence type="ECO:0000256" key="6">
    <source>
        <dbReference type="SAM" id="MobiDB-lite"/>
    </source>
</evidence>
<dbReference type="GO" id="GO:0015095">
    <property type="term" value="F:magnesium ion transmembrane transporter activity"/>
    <property type="evidence" value="ECO:0007669"/>
    <property type="project" value="InterPro"/>
</dbReference>
<dbReference type="Gene3D" id="1.10.3730.20">
    <property type="match status" value="1"/>
</dbReference>
<accession>R7THL2</accession>
<feature type="transmembrane region" description="Helical" evidence="7">
    <location>
        <begin position="226"/>
        <end position="245"/>
    </location>
</feature>
<dbReference type="PANTHER" id="PTHR12570:SF65">
    <property type="entry name" value="MAGNESIUM TRANSPORTER NIPA9-RELATED"/>
    <property type="match status" value="1"/>
</dbReference>
<evidence type="ECO:0000256" key="2">
    <source>
        <dbReference type="ARBA" id="ARBA00007230"/>
    </source>
</evidence>
<dbReference type="AlphaFoldDB" id="R7THL2"/>
<feature type="transmembrane region" description="Helical" evidence="7">
    <location>
        <begin position="188"/>
        <end position="206"/>
    </location>
</feature>
<dbReference type="STRING" id="283909.R7THL2"/>
<evidence type="ECO:0000256" key="3">
    <source>
        <dbReference type="ARBA" id="ARBA00022692"/>
    </source>
</evidence>
<comment type="similarity">
    <text evidence="2">Belongs to the NIPA family.</text>
</comment>
<evidence type="ECO:0000256" key="4">
    <source>
        <dbReference type="ARBA" id="ARBA00022989"/>
    </source>
</evidence>
<reference evidence="10" key="1">
    <citation type="submission" date="2012-12" db="EMBL/GenBank/DDBJ databases">
        <authorList>
            <person name="Hellsten U."/>
            <person name="Grimwood J."/>
            <person name="Chapman J.A."/>
            <person name="Shapiro H."/>
            <person name="Aerts A."/>
            <person name="Otillar R.P."/>
            <person name="Terry A.Y."/>
            <person name="Boore J.L."/>
            <person name="Simakov O."/>
            <person name="Marletaz F."/>
            <person name="Cho S.-J."/>
            <person name="Edsinger-Gonzales E."/>
            <person name="Havlak P."/>
            <person name="Kuo D.-H."/>
            <person name="Larsson T."/>
            <person name="Lv J."/>
            <person name="Arendt D."/>
            <person name="Savage R."/>
            <person name="Osoegawa K."/>
            <person name="de Jong P."/>
            <person name="Lindberg D.R."/>
            <person name="Seaver E.C."/>
            <person name="Weisblat D.A."/>
            <person name="Putnam N.H."/>
            <person name="Grigoriev I.V."/>
            <person name="Rokhsar D.S."/>
        </authorList>
    </citation>
    <scope>NUCLEOTIDE SEQUENCE</scope>
    <source>
        <strain evidence="10">I ESC-2004</strain>
    </source>
</reference>
<feature type="compositionally biased region" description="Low complexity" evidence="6">
    <location>
        <begin position="8"/>
        <end position="20"/>
    </location>
</feature>
<feature type="region of interest" description="Disordered" evidence="6">
    <location>
        <begin position="1"/>
        <end position="20"/>
    </location>
</feature>
<dbReference type="OrthoDB" id="165382at2759"/>
<feature type="transmembrane region" description="Helical" evidence="7">
    <location>
        <begin position="96"/>
        <end position="115"/>
    </location>
</feature>
<dbReference type="SUPFAM" id="SSF103481">
    <property type="entry name" value="Multidrug resistance efflux transporter EmrE"/>
    <property type="match status" value="1"/>
</dbReference>
<evidence type="ECO:0000313" key="9">
    <source>
        <dbReference type="EnsemblMetazoa" id="CapteP228824"/>
    </source>
</evidence>
<feature type="transmembrane region" description="Helical" evidence="7">
    <location>
        <begin position="284"/>
        <end position="306"/>
    </location>
</feature>
<dbReference type="HOGENOM" id="CLU_625919_0_0_1"/>
<dbReference type="PANTHER" id="PTHR12570">
    <property type="match status" value="1"/>
</dbReference>
<dbReference type="Proteomes" id="UP000014760">
    <property type="component" value="Unassembled WGS sequence"/>
</dbReference>
<sequence>MSGDVLKTTTSQTASSSSDSDFGYEDLVAGCALAIGGNLLISVSLNLQKYTHMQNAQADTQEHYTKKPIWWLGLSLMAAGEIGNFVAYGYAPASLVAPLGTTTVIVNAFIAVMALNEELRTEDMFGGSLAVIGAFLLINFSSKTEKVYDADGIIYLLQGTAFIVYIVIEVCILAGTLFVAYYLKVQSVVVLLLACNVIASFTVIAAKAVSSMLQLTLSGDMQLTSWVFWFMLIGMAIAVVIQLKFLNQSMQLYESSIVVPTNFVFFTISAILAGVIFYKEFYGLSAVDVLMFIYGCLMCFIGVYFITIGRTAVVEVELSLKEAELDKERLATVIFPSWIFPSILRAEAPLKRSNFQRSNADLTDGLPEVYTDAAETTATEVTPEINIATELENSINIETELQNTLYMSVDDILSVSVDEDELASCEEPAMHNVELSSD</sequence>
<dbReference type="Pfam" id="PF05653">
    <property type="entry name" value="Mg_trans_NIPA"/>
    <property type="match status" value="1"/>
</dbReference>
<evidence type="ECO:0008006" key="11">
    <source>
        <dbReference type="Google" id="ProtNLM"/>
    </source>
</evidence>
<feature type="transmembrane region" description="Helical" evidence="7">
    <location>
        <begin position="27"/>
        <end position="47"/>
    </location>
</feature>
<dbReference type="GO" id="GO:0016020">
    <property type="term" value="C:membrane"/>
    <property type="evidence" value="ECO:0007669"/>
    <property type="project" value="UniProtKB-SubCell"/>
</dbReference>